<dbReference type="AlphaFoldDB" id="A0A0R3E555"/>
<dbReference type="GO" id="GO:0050334">
    <property type="term" value="F:thiaminase activity"/>
    <property type="evidence" value="ECO:0007669"/>
    <property type="project" value="UniProtKB-EC"/>
</dbReference>
<dbReference type="STRING" id="989370.AOQ71_02615"/>
<comment type="caution">
    <text evidence="3">The sequence shown here is derived from an EMBL/GenBank/DDBJ whole genome shotgun (WGS) entry which is preliminary data.</text>
</comment>
<evidence type="ECO:0000256" key="1">
    <source>
        <dbReference type="RuleBase" id="RU363093"/>
    </source>
</evidence>
<protein>
    <recommendedName>
        <fullName evidence="1">Aminopyrimidine aminohydrolase</fullName>
        <ecNumber evidence="1">3.5.99.2</ecNumber>
    </recommendedName>
</protein>
<dbReference type="GO" id="GO:0009229">
    <property type="term" value="P:thiamine diphosphate biosynthetic process"/>
    <property type="evidence" value="ECO:0007669"/>
    <property type="project" value="UniProtKB-UniPathway"/>
</dbReference>
<comment type="similarity">
    <text evidence="1">Belongs to the TenA family.</text>
</comment>
<dbReference type="UniPathway" id="UPA00060"/>
<dbReference type="InterPro" id="IPR050967">
    <property type="entry name" value="Thiamine_Salvage_TenA"/>
</dbReference>
<dbReference type="GO" id="GO:0005829">
    <property type="term" value="C:cytosol"/>
    <property type="evidence" value="ECO:0007669"/>
    <property type="project" value="TreeGrafter"/>
</dbReference>
<evidence type="ECO:0000313" key="3">
    <source>
        <dbReference type="EMBL" id="KRQ17320.1"/>
    </source>
</evidence>
<keyword evidence="4" id="KW-1185">Reference proteome</keyword>
<name>A0A0R3E555_9BRAD</name>
<feature type="domain" description="Thiaminase-2/PQQC" evidence="2">
    <location>
        <begin position="14"/>
        <end position="218"/>
    </location>
</feature>
<evidence type="ECO:0000313" key="4">
    <source>
        <dbReference type="Proteomes" id="UP000051936"/>
    </source>
</evidence>
<dbReference type="RefSeq" id="WP_057741913.1">
    <property type="nucleotide sequence ID" value="NZ_LJYG01000016.1"/>
</dbReference>
<dbReference type="PANTHER" id="PTHR43198">
    <property type="entry name" value="BIFUNCTIONAL TH2 PROTEIN"/>
    <property type="match status" value="1"/>
</dbReference>
<dbReference type="Pfam" id="PF03070">
    <property type="entry name" value="TENA_THI-4"/>
    <property type="match status" value="1"/>
</dbReference>
<gene>
    <name evidence="3" type="ORF">AOQ71_02615</name>
</gene>
<accession>A0A0R3E555</accession>
<proteinExistence type="inferred from homology"/>
<organism evidence="3 4">
    <name type="scientific">Bradyrhizobium manausense</name>
    <dbReference type="NCBI Taxonomy" id="989370"/>
    <lineage>
        <taxon>Bacteria</taxon>
        <taxon>Pseudomonadati</taxon>
        <taxon>Pseudomonadota</taxon>
        <taxon>Alphaproteobacteria</taxon>
        <taxon>Hyphomicrobiales</taxon>
        <taxon>Nitrobacteraceae</taxon>
        <taxon>Bradyrhizobium</taxon>
    </lineage>
</organism>
<dbReference type="OrthoDB" id="34166at2"/>
<dbReference type="SUPFAM" id="SSF48613">
    <property type="entry name" value="Heme oxygenase-like"/>
    <property type="match status" value="1"/>
</dbReference>
<dbReference type="CDD" id="cd19367">
    <property type="entry name" value="TenA_C_ScTHI20-like"/>
    <property type="match status" value="1"/>
</dbReference>
<comment type="pathway">
    <text evidence="1">Cofactor biosynthesis; thiamine diphosphate biosynthesis.</text>
</comment>
<dbReference type="Proteomes" id="UP000051936">
    <property type="component" value="Unassembled WGS sequence"/>
</dbReference>
<sequence length="224" mass="24786">MSFFERLKTAASAEWRAYTEHPFTSGLADGSLPEAAFRHYLVQDYLFLIEFARAYALAVYKSPRLADMREAAAGLSAILDVEMNLHVKLCANWGLSPDDLEQAPPAAEMLAYTRYVLDAGMRGDLLALKVALAPCVIGYAEIATRLASLPLADAVTNAYRVWIAEYAGLPYQEVAAKARAHLEHLADLYATPAREAELIAIFKEATRLEADFWEMAWRAGQPAE</sequence>
<keyword evidence="1" id="KW-0784">Thiamine biosynthesis</keyword>
<dbReference type="PANTHER" id="PTHR43198:SF2">
    <property type="entry name" value="SI:CH1073-67J19.1-RELATED"/>
    <property type="match status" value="1"/>
</dbReference>
<keyword evidence="1" id="KW-0378">Hydrolase</keyword>
<evidence type="ECO:0000259" key="2">
    <source>
        <dbReference type="Pfam" id="PF03070"/>
    </source>
</evidence>
<dbReference type="EMBL" id="LJYG01000016">
    <property type="protein sequence ID" value="KRQ17320.1"/>
    <property type="molecule type" value="Genomic_DNA"/>
</dbReference>
<dbReference type="Gene3D" id="1.20.910.10">
    <property type="entry name" value="Heme oxygenase-like"/>
    <property type="match status" value="1"/>
</dbReference>
<comment type="catalytic activity">
    <reaction evidence="1">
        <text>thiamine + H2O = 5-(2-hydroxyethyl)-4-methylthiazole + 4-amino-5-hydroxymethyl-2-methylpyrimidine + H(+)</text>
        <dbReference type="Rhea" id="RHEA:17509"/>
        <dbReference type="ChEBI" id="CHEBI:15377"/>
        <dbReference type="ChEBI" id="CHEBI:15378"/>
        <dbReference type="ChEBI" id="CHEBI:16892"/>
        <dbReference type="ChEBI" id="CHEBI:17957"/>
        <dbReference type="ChEBI" id="CHEBI:18385"/>
        <dbReference type="EC" id="3.5.99.2"/>
    </reaction>
</comment>
<dbReference type="InterPro" id="IPR016084">
    <property type="entry name" value="Haem_Oase-like_multi-hlx"/>
</dbReference>
<dbReference type="InterPro" id="IPR004305">
    <property type="entry name" value="Thiaminase-2/PQQC"/>
</dbReference>
<comment type="function">
    <text evidence="1">Catalyzes an amino-pyrimidine hydrolysis reaction at the C5' of the pyrimidine moiety of thiamine compounds, a reaction that is part of a thiamine salvage pathway.</text>
</comment>
<dbReference type="EC" id="3.5.99.2" evidence="1"/>
<reference evidence="3 4" key="1">
    <citation type="submission" date="2015-09" db="EMBL/GenBank/DDBJ databases">
        <title>Draft Genome Sequence of Bradyrhizobium manausense Strain BR 3351T, a Novel Symbiotic Nitrogen-Fixing Alphaproteobacterium Isolated from Brazilian Amazon Rain Forest.</title>
        <authorList>
            <person name="De Araujo J.L."/>
            <person name="Zilli J.E."/>
        </authorList>
    </citation>
    <scope>NUCLEOTIDE SEQUENCE [LARGE SCALE GENOMIC DNA]</scope>
    <source>
        <strain evidence="3 4">BR3351</strain>
    </source>
</reference>
<dbReference type="NCBIfam" id="TIGR04306">
    <property type="entry name" value="salvage_TenA"/>
    <property type="match status" value="1"/>
</dbReference>
<dbReference type="GO" id="GO:0009228">
    <property type="term" value="P:thiamine biosynthetic process"/>
    <property type="evidence" value="ECO:0007669"/>
    <property type="project" value="UniProtKB-KW"/>
</dbReference>
<dbReference type="InterPro" id="IPR027574">
    <property type="entry name" value="Thiaminase_II"/>
</dbReference>
<comment type="catalytic activity">
    <reaction evidence="1">
        <text>4-amino-5-aminomethyl-2-methylpyrimidine + H2O = 4-amino-5-hydroxymethyl-2-methylpyrimidine + NH4(+)</text>
        <dbReference type="Rhea" id="RHEA:31799"/>
        <dbReference type="ChEBI" id="CHEBI:15377"/>
        <dbReference type="ChEBI" id="CHEBI:16892"/>
        <dbReference type="ChEBI" id="CHEBI:28938"/>
        <dbReference type="ChEBI" id="CHEBI:63416"/>
        <dbReference type="EC" id="3.5.99.2"/>
    </reaction>
</comment>